<keyword evidence="5 12" id="KW-1133">Transmembrane helix</keyword>
<evidence type="ECO:0000256" key="11">
    <source>
        <dbReference type="PROSITE-ProRule" id="PRU00278"/>
    </source>
</evidence>
<dbReference type="EMBL" id="JAHDYS010000019">
    <property type="protein sequence ID" value="MBT1073263.1"/>
    <property type="molecule type" value="Genomic_DNA"/>
</dbReference>
<dbReference type="InterPro" id="IPR046357">
    <property type="entry name" value="PPIase_dom_sf"/>
</dbReference>
<evidence type="ECO:0000256" key="7">
    <source>
        <dbReference type="ARBA" id="ARBA00023186"/>
    </source>
</evidence>
<reference evidence="14 15" key="1">
    <citation type="submission" date="2021-05" db="EMBL/GenBank/DDBJ databases">
        <title>The draft genome of Geobacter chapellei DSM 13688.</title>
        <authorList>
            <person name="Xu Z."/>
            <person name="Masuda Y."/>
            <person name="Itoh H."/>
            <person name="Senoo K."/>
        </authorList>
    </citation>
    <scope>NUCLEOTIDE SEQUENCE [LARGE SCALE GENOMIC DNA]</scope>
    <source>
        <strain evidence="14 15">DSM 13688</strain>
    </source>
</reference>
<dbReference type="PROSITE" id="PS50198">
    <property type="entry name" value="PPIC_PPIASE_2"/>
    <property type="match status" value="1"/>
</dbReference>
<dbReference type="PANTHER" id="PTHR47529:SF1">
    <property type="entry name" value="PERIPLASMIC CHAPERONE PPID"/>
    <property type="match status" value="1"/>
</dbReference>
<dbReference type="InterPro" id="IPR027304">
    <property type="entry name" value="Trigger_fact/SurA_dom_sf"/>
</dbReference>
<dbReference type="Pfam" id="PF13624">
    <property type="entry name" value="SurA_N_3"/>
    <property type="match status" value="1"/>
</dbReference>
<evidence type="ECO:0000256" key="6">
    <source>
        <dbReference type="ARBA" id="ARBA00023136"/>
    </source>
</evidence>
<dbReference type="Proteomes" id="UP000784128">
    <property type="component" value="Unassembled WGS sequence"/>
</dbReference>
<evidence type="ECO:0000256" key="8">
    <source>
        <dbReference type="ARBA" id="ARBA00038408"/>
    </source>
</evidence>
<keyword evidence="11" id="KW-0413">Isomerase</keyword>
<dbReference type="Gene3D" id="3.10.50.40">
    <property type="match status" value="1"/>
</dbReference>
<comment type="subcellular location">
    <subcellularLocation>
        <location evidence="1">Cell inner membrane</location>
        <topology evidence="1">Single-pass type II membrane protein</topology>
        <orientation evidence="1">Periplasmic side</orientation>
    </subcellularLocation>
</comment>
<organism evidence="14 15">
    <name type="scientific">Pelotalea chapellei</name>
    <dbReference type="NCBI Taxonomy" id="44671"/>
    <lineage>
        <taxon>Bacteria</taxon>
        <taxon>Pseudomonadati</taxon>
        <taxon>Thermodesulfobacteriota</taxon>
        <taxon>Desulfuromonadia</taxon>
        <taxon>Geobacterales</taxon>
        <taxon>Geobacteraceae</taxon>
        <taxon>Pelotalea</taxon>
    </lineage>
</organism>
<feature type="domain" description="PpiC" evidence="13">
    <location>
        <begin position="230"/>
        <end position="374"/>
    </location>
</feature>
<gene>
    <name evidence="14" type="ORF">KJB30_15825</name>
</gene>
<evidence type="ECO:0000256" key="3">
    <source>
        <dbReference type="ARBA" id="ARBA00022519"/>
    </source>
</evidence>
<dbReference type="InterPro" id="IPR052029">
    <property type="entry name" value="PpiD_chaperone"/>
</dbReference>
<comment type="similarity">
    <text evidence="8">Belongs to the PpiD chaperone family.</text>
</comment>
<evidence type="ECO:0000313" key="14">
    <source>
        <dbReference type="EMBL" id="MBT1073263.1"/>
    </source>
</evidence>
<evidence type="ECO:0000256" key="12">
    <source>
        <dbReference type="SAM" id="Phobius"/>
    </source>
</evidence>
<protein>
    <recommendedName>
        <fullName evidence="9">Periplasmic chaperone PpiD</fullName>
    </recommendedName>
    <alternativeName>
        <fullName evidence="10">Periplasmic folding chaperone</fullName>
    </alternativeName>
</protein>
<keyword evidence="4 12" id="KW-0812">Transmembrane</keyword>
<proteinExistence type="inferred from homology"/>
<dbReference type="PANTHER" id="PTHR47529">
    <property type="entry name" value="PEPTIDYL-PROLYL CIS-TRANS ISOMERASE D"/>
    <property type="match status" value="1"/>
</dbReference>
<comment type="caution">
    <text evidence="14">The sequence shown here is derived from an EMBL/GenBank/DDBJ whole genome shotgun (WGS) entry which is preliminary data.</text>
</comment>
<dbReference type="InterPro" id="IPR000297">
    <property type="entry name" value="PPIase_PpiC"/>
</dbReference>
<dbReference type="Pfam" id="PF13145">
    <property type="entry name" value="Rotamase_2"/>
    <property type="match status" value="1"/>
</dbReference>
<evidence type="ECO:0000256" key="2">
    <source>
        <dbReference type="ARBA" id="ARBA00022475"/>
    </source>
</evidence>
<keyword evidence="11" id="KW-0697">Rotamase</keyword>
<evidence type="ECO:0000256" key="5">
    <source>
        <dbReference type="ARBA" id="ARBA00022989"/>
    </source>
</evidence>
<dbReference type="SUPFAM" id="SSF109998">
    <property type="entry name" value="Triger factor/SurA peptide-binding domain-like"/>
    <property type="match status" value="1"/>
</dbReference>
<evidence type="ECO:0000313" key="15">
    <source>
        <dbReference type="Proteomes" id="UP000784128"/>
    </source>
</evidence>
<keyword evidence="6 12" id="KW-0472">Membrane</keyword>
<evidence type="ECO:0000259" key="13">
    <source>
        <dbReference type="PROSITE" id="PS50198"/>
    </source>
</evidence>
<keyword evidence="2" id="KW-1003">Cell membrane</keyword>
<evidence type="ECO:0000256" key="10">
    <source>
        <dbReference type="ARBA" id="ARBA00042775"/>
    </source>
</evidence>
<evidence type="ECO:0000256" key="4">
    <source>
        <dbReference type="ARBA" id="ARBA00022692"/>
    </source>
</evidence>
<name>A0ABS5UC46_9BACT</name>
<keyword evidence="3" id="KW-0997">Cell inner membrane</keyword>
<dbReference type="RefSeq" id="WP_214301127.1">
    <property type="nucleotide sequence ID" value="NZ_JAHDYS010000019.1"/>
</dbReference>
<dbReference type="Gene3D" id="1.10.4030.10">
    <property type="entry name" value="Porin chaperone SurA, peptide-binding domain"/>
    <property type="match status" value="1"/>
</dbReference>
<feature type="transmembrane region" description="Helical" evidence="12">
    <location>
        <begin position="12"/>
        <end position="33"/>
    </location>
</feature>
<evidence type="ECO:0000256" key="9">
    <source>
        <dbReference type="ARBA" id="ARBA00040743"/>
    </source>
</evidence>
<evidence type="ECO:0000256" key="1">
    <source>
        <dbReference type="ARBA" id="ARBA00004382"/>
    </source>
</evidence>
<keyword evidence="7" id="KW-0143">Chaperone</keyword>
<accession>A0ABS5UC46</accession>
<keyword evidence="15" id="KW-1185">Reference proteome</keyword>
<sequence>MLEIIRQRKQSIVIKIVFIIIVLSFIGTMFLVWGKGSDGSGGSRGYAAKVNGTKISVEEYQSAYQRIRNMYQQIYGQSIPAEMEKMLNLKKVALDSLIDNMLVMKEAKKMGIKVSKDEVAKEIAGMSTFQKDGAFNFDLYQQLLRSNRMTPKEFEESQKNELMIKKARQSVKDKATVTDDEALAQYKKENDKLDLEFVAFAPSDVIDQIKPTEAELKDYLQKNQNEFKTPVKVALSYVLIDPASMAAKLSVSDEEIQTFYQKNIDRWQGKDGILPFNEVKDKVRAEALKQKAAKQAYELASDTLYKNAKSGDLSLIARQLDLKVQDTSLFSVATPPSALNGEAAVIKKALELKQGELGGPVETAKGIYILKAKERKEAVVPPLAEIKSEVEQKTRTAKSVDLAKQKAEEAAKQLAAKAPAKTQSTGSFGYSVKGDIPVIGNSPELMEAAFKLTSAAPAAPAPLKVGNRWYAIRLKARTEAPRSEFDKNKEQLKKTMLPKKQEEALAAWVKDLKAKATIEVNPALVAEK</sequence>